<dbReference type="PROSITE" id="PS00623">
    <property type="entry name" value="GMC_OXRED_1"/>
    <property type="match status" value="1"/>
</dbReference>
<evidence type="ECO:0000313" key="8">
    <source>
        <dbReference type="EMBL" id="MBO1902796.1"/>
    </source>
</evidence>
<dbReference type="SUPFAM" id="SSF51905">
    <property type="entry name" value="FAD/NAD(P)-binding domain"/>
    <property type="match status" value="1"/>
</dbReference>
<keyword evidence="4 5" id="KW-0274">FAD</keyword>
<gene>
    <name evidence="8" type="primary">mftG</name>
    <name evidence="8" type="ORF">J4H92_12655</name>
</gene>
<evidence type="ECO:0000259" key="7">
    <source>
        <dbReference type="PROSITE" id="PS00623"/>
    </source>
</evidence>
<dbReference type="Gene3D" id="3.30.410.40">
    <property type="match status" value="1"/>
</dbReference>
<dbReference type="PANTHER" id="PTHR11552:SF147">
    <property type="entry name" value="CHOLINE DEHYDROGENASE, MITOCHONDRIAL"/>
    <property type="match status" value="1"/>
</dbReference>
<dbReference type="InterPro" id="IPR007867">
    <property type="entry name" value="GMC_OxRtase_C"/>
</dbReference>
<dbReference type="Pfam" id="PF05199">
    <property type="entry name" value="GMC_oxred_C"/>
    <property type="match status" value="1"/>
</dbReference>
<evidence type="ECO:0000256" key="4">
    <source>
        <dbReference type="ARBA" id="ARBA00022827"/>
    </source>
</evidence>
<keyword evidence="3 6" id="KW-0285">Flavoprotein</keyword>
<dbReference type="GO" id="GO:0050660">
    <property type="term" value="F:flavin adenine dinucleotide binding"/>
    <property type="evidence" value="ECO:0007669"/>
    <property type="project" value="InterPro"/>
</dbReference>
<dbReference type="InterPro" id="IPR000172">
    <property type="entry name" value="GMC_OxRdtase_N"/>
</dbReference>
<dbReference type="InterPro" id="IPR023978">
    <property type="entry name" value="GMC_oxidoreductase_bact"/>
</dbReference>
<dbReference type="InterPro" id="IPR012132">
    <property type="entry name" value="GMC_OxRdtase"/>
</dbReference>
<dbReference type="NCBIfam" id="TIGR03970">
    <property type="entry name" value="Rv0697"/>
    <property type="match status" value="1"/>
</dbReference>
<proteinExistence type="inferred from homology"/>
<evidence type="ECO:0000313" key="9">
    <source>
        <dbReference type="Proteomes" id="UP000664382"/>
    </source>
</evidence>
<accession>A0A939MQK6</accession>
<dbReference type="Pfam" id="PF00732">
    <property type="entry name" value="GMC_oxred_N"/>
    <property type="match status" value="1"/>
</dbReference>
<comment type="cofactor">
    <cofactor evidence="1 5">
        <name>FAD</name>
        <dbReference type="ChEBI" id="CHEBI:57692"/>
    </cofactor>
</comment>
<feature type="binding site" evidence="5">
    <location>
        <position position="239"/>
    </location>
    <ligand>
        <name>FAD</name>
        <dbReference type="ChEBI" id="CHEBI:57692"/>
    </ligand>
</feature>
<evidence type="ECO:0000256" key="5">
    <source>
        <dbReference type="PIRSR" id="PIRSR000137-2"/>
    </source>
</evidence>
<evidence type="ECO:0000256" key="2">
    <source>
        <dbReference type="ARBA" id="ARBA00010790"/>
    </source>
</evidence>
<dbReference type="PANTHER" id="PTHR11552">
    <property type="entry name" value="GLUCOSE-METHANOL-CHOLINE GMC OXIDOREDUCTASE"/>
    <property type="match status" value="1"/>
</dbReference>
<name>A0A939MQK6_9MICO</name>
<dbReference type="EC" id="1.-.-.-" evidence="8"/>
<organism evidence="8 9">
    <name type="scientific">Leucobacter weissii</name>
    <dbReference type="NCBI Taxonomy" id="1983706"/>
    <lineage>
        <taxon>Bacteria</taxon>
        <taxon>Bacillati</taxon>
        <taxon>Actinomycetota</taxon>
        <taxon>Actinomycetes</taxon>
        <taxon>Micrococcales</taxon>
        <taxon>Microbacteriaceae</taxon>
        <taxon>Leucobacter</taxon>
    </lineage>
</organism>
<comment type="similarity">
    <text evidence="2 6">Belongs to the GMC oxidoreductase family.</text>
</comment>
<dbReference type="Proteomes" id="UP000664382">
    <property type="component" value="Unassembled WGS sequence"/>
</dbReference>
<dbReference type="PIRSF" id="PIRSF000137">
    <property type="entry name" value="Alcohol_oxidase"/>
    <property type="match status" value="1"/>
</dbReference>
<dbReference type="Gene3D" id="3.50.50.60">
    <property type="entry name" value="FAD/NAD(P)-binding domain"/>
    <property type="match status" value="1"/>
</dbReference>
<protein>
    <submittedName>
        <fullName evidence="8">Mycofactocin system GMC family oxidoreductase MftG</fullName>
        <ecNumber evidence="8">1.-.-.-</ecNumber>
    </submittedName>
</protein>
<feature type="domain" description="Glucose-methanol-choline oxidoreductase N-terminal" evidence="7">
    <location>
        <begin position="100"/>
        <end position="123"/>
    </location>
</feature>
<dbReference type="SUPFAM" id="SSF54373">
    <property type="entry name" value="FAD-linked reductases, C-terminal domain"/>
    <property type="match status" value="1"/>
</dbReference>
<evidence type="ECO:0000256" key="3">
    <source>
        <dbReference type="ARBA" id="ARBA00022630"/>
    </source>
</evidence>
<sequence>MSPSFSRNWIDDLSRTAAGKTIAASRTIIVGGGTAGAVLAARLSEDPARQVILIEAGPVGDTPGELLDGTTLPAAVPGHPVNWGYESELTANTSGIVPRGRLLGGSSAINGGYFVRAREGDFARWARSGGSAWEYRNALPLLAALENDLDFGHEAGHGSDGPMRLRRPPQSGELTGAFLAAAQELGFPLEPDKNAIGARPGVGPIPSNIIDGVRVHTGLAYLSAARGRPNLTVIGGTRVVRVLLEGGRALGAVAAREGDPASTAMIEADEVVLCAGAVATAQLLMLSGIGPRRELQALGLPVVADLPVGERFHDHPNLALGWHPARRVAEDGPRTTFPTALNFDSANTGAGGAEGDLEILLTAQPDEALFGGDSSAGPPPPITETSELRLIVALQQPRSRGKLSLRSGDPFAPPRIEYRYLEHAEDVERLRLGVRTAAAMLRSEAFAGVFGRFAALDDPTLLDDRSLEQWIRDHLGTAIHMCGTAPMGEVVDGAGAVHGVRGLRVADTSILPSAPSRGPFNTAVLVGELIARLMRRSH</sequence>
<evidence type="ECO:0000256" key="1">
    <source>
        <dbReference type="ARBA" id="ARBA00001974"/>
    </source>
</evidence>
<dbReference type="EMBL" id="JAGDYM010000014">
    <property type="protein sequence ID" value="MBO1902796.1"/>
    <property type="molecule type" value="Genomic_DNA"/>
</dbReference>
<keyword evidence="9" id="KW-1185">Reference proteome</keyword>
<evidence type="ECO:0000256" key="6">
    <source>
        <dbReference type="RuleBase" id="RU003968"/>
    </source>
</evidence>
<dbReference type="InterPro" id="IPR036188">
    <property type="entry name" value="FAD/NAD-bd_sf"/>
</dbReference>
<keyword evidence="8" id="KW-0560">Oxidoreductase</keyword>
<reference evidence="8" key="1">
    <citation type="submission" date="2021-03" db="EMBL/GenBank/DDBJ databases">
        <title>Leucobacter chromiisoli sp. nov., isolated from chromium-containing soil of chemical plant.</title>
        <authorList>
            <person name="Xu Z."/>
        </authorList>
    </citation>
    <scope>NUCLEOTIDE SEQUENCE</scope>
    <source>
        <strain evidence="8">S27</strain>
    </source>
</reference>
<comment type="caution">
    <text evidence="8">The sequence shown here is derived from an EMBL/GenBank/DDBJ whole genome shotgun (WGS) entry which is preliminary data.</text>
</comment>
<dbReference type="GO" id="GO:0016614">
    <property type="term" value="F:oxidoreductase activity, acting on CH-OH group of donors"/>
    <property type="evidence" value="ECO:0007669"/>
    <property type="project" value="InterPro"/>
</dbReference>
<dbReference type="RefSeq" id="WP_208098555.1">
    <property type="nucleotide sequence ID" value="NZ_JAGDYM010000014.1"/>
</dbReference>
<dbReference type="AlphaFoldDB" id="A0A939MQK6"/>